<dbReference type="Pfam" id="PF01699">
    <property type="entry name" value="Na_Ca_ex"/>
    <property type="match status" value="2"/>
</dbReference>
<dbReference type="InterPro" id="IPR044880">
    <property type="entry name" value="NCX_ion-bd_dom_sf"/>
</dbReference>
<gene>
    <name evidence="7" type="ORF">METZ01_LOCUS392034</name>
</gene>
<feature type="transmembrane region" description="Helical" evidence="5">
    <location>
        <begin position="189"/>
        <end position="208"/>
    </location>
</feature>
<dbReference type="GO" id="GO:0005886">
    <property type="term" value="C:plasma membrane"/>
    <property type="evidence" value="ECO:0007669"/>
    <property type="project" value="TreeGrafter"/>
</dbReference>
<comment type="subcellular location">
    <subcellularLocation>
        <location evidence="1">Membrane</location>
        <topology evidence="1">Multi-pass membrane protein</topology>
    </subcellularLocation>
</comment>
<sequence>MRNNVLQFIMGSVLLYYGAEFLIIGSKSIAQRFKIAPIVVGITLVAIGTSLPELIVSIIAILRDEPGIVVGNVVGSNIANISLVLGITAIMTPLYFSYNKIRLDLYFLLFITFLPLIFIYLGDLVFWQGLCFILLLAGYCWQLYQKDQVIDEEDIDTNYNIVFLILKLILGIIGLALGAHFFVLGAQGIAISLGVSSLIIGMSIVALGTSLPELAASLTAARHNQTGLIIGNIIGSNI</sequence>
<dbReference type="Gene3D" id="1.20.1420.30">
    <property type="entry name" value="NCX, central ion-binding region"/>
    <property type="match status" value="1"/>
</dbReference>
<dbReference type="EMBL" id="UINC01147701">
    <property type="protein sequence ID" value="SVD39180.1"/>
    <property type="molecule type" value="Genomic_DNA"/>
</dbReference>
<dbReference type="PANTHER" id="PTHR10846:SF8">
    <property type="entry name" value="INNER MEMBRANE PROTEIN YRBG"/>
    <property type="match status" value="1"/>
</dbReference>
<feature type="transmembrane region" description="Helical" evidence="5">
    <location>
        <begin position="6"/>
        <end position="24"/>
    </location>
</feature>
<proteinExistence type="predicted"/>
<feature type="non-terminal residue" evidence="7">
    <location>
        <position position="238"/>
    </location>
</feature>
<evidence type="ECO:0000256" key="4">
    <source>
        <dbReference type="ARBA" id="ARBA00023136"/>
    </source>
</evidence>
<evidence type="ECO:0000256" key="5">
    <source>
        <dbReference type="SAM" id="Phobius"/>
    </source>
</evidence>
<evidence type="ECO:0000256" key="1">
    <source>
        <dbReference type="ARBA" id="ARBA00004141"/>
    </source>
</evidence>
<dbReference type="PANTHER" id="PTHR10846">
    <property type="entry name" value="SODIUM/POTASSIUM/CALCIUM EXCHANGER"/>
    <property type="match status" value="1"/>
</dbReference>
<dbReference type="GO" id="GO:0005262">
    <property type="term" value="F:calcium channel activity"/>
    <property type="evidence" value="ECO:0007669"/>
    <property type="project" value="TreeGrafter"/>
</dbReference>
<protein>
    <recommendedName>
        <fullName evidence="6">Sodium/calcium exchanger membrane region domain-containing protein</fullName>
    </recommendedName>
</protein>
<feature type="transmembrane region" description="Helical" evidence="5">
    <location>
        <begin position="74"/>
        <end position="96"/>
    </location>
</feature>
<keyword evidence="4 5" id="KW-0472">Membrane</keyword>
<feature type="domain" description="Sodium/calcium exchanger membrane region" evidence="6">
    <location>
        <begin position="165"/>
        <end position="238"/>
    </location>
</feature>
<evidence type="ECO:0000256" key="3">
    <source>
        <dbReference type="ARBA" id="ARBA00022989"/>
    </source>
</evidence>
<reference evidence="7" key="1">
    <citation type="submission" date="2018-05" db="EMBL/GenBank/DDBJ databases">
        <authorList>
            <person name="Lanie J.A."/>
            <person name="Ng W.-L."/>
            <person name="Kazmierczak K.M."/>
            <person name="Andrzejewski T.M."/>
            <person name="Davidsen T.M."/>
            <person name="Wayne K.J."/>
            <person name="Tettelin H."/>
            <person name="Glass J.I."/>
            <person name="Rusch D."/>
            <person name="Podicherti R."/>
            <person name="Tsui H.-C.T."/>
            <person name="Winkler M.E."/>
        </authorList>
    </citation>
    <scope>NUCLEOTIDE SEQUENCE</scope>
</reference>
<accession>A0A382UY99</accession>
<feature type="domain" description="Sodium/calcium exchanger membrane region" evidence="6">
    <location>
        <begin position="5"/>
        <end position="141"/>
    </location>
</feature>
<dbReference type="InterPro" id="IPR004481">
    <property type="entry name" value="K/Na/Ca-exchanger"/>
</dbReference>
<feature type="transmembrane region" description="Helical" evidence="5">
    <location>
        <begin position="36"/>
        <end position="62"/>
    </location>
</feature>
<dbReference type="GO" id="GO:0008273">
    <property type="term" value="F:calcium, potassium:sodium antiporter activity"/>
    <property type="evidence" value="ECO:0007669"/>
    <property type="project" value="TreeGrafter"/>
</dbReference>
<dbReference type="AlphaFoldDB" id="A0A382UY99"/>
<dbReference type="NCBIfam" id="TIGR00367">
    <property type="entry name" value="calcium/sodium antiporter"/>
    <property type="match status" value="1"/>
</dbReference>
<evidence type="ECO:0000313" key="7">
    <source>
        <dbReference type="EMBL" id="SVD39180.1"/>
    </source>
</evidence>
<dbReference type="GO" id="GO:0006874">
    <property type="term" value="P:intracellular calcium ion homeostasis"/>
    <property type="evidence" value="ECO:0007669"/>
    <property type="project" value="TreeGrafter"/>
</dbReference>
<name>A0A382UY99_9ZZZZ</name>
<evidence type="ECO:0000259" key="6">
    <source>
        <dbReference type="Pfam" id="PF01699"/>
    </source>
</evidence>
<keyword evidence="2 5" id="KW-0812">Transmembrane</keyword>
<feature type="transmembrane region" description="Helical" evidence="5">
    <location>
        <begin position="103"/>
        <end position="120"/>
    </location>
</feature>
<keyword evidence="3 5" id="KW-1133">Transmembrane helix</keyword>
<dbReference type="InterPro" id="IPR004837">
    <property type="entry name" value="NaCa_Exmemb"/>
</dbReference>
<feature type="transmembrane region" description="Helical" evidence="5">
    <location>
        <begin position="164"/>
        <end position="183"/>
    </location>
</feature>
<organism evidence="7">
    <name type="scientific">marine metagenome</name>
    <dbReference type="NCBI Taxonomy" id="408172"/>
    <lineage>
        <taxon>unclassified sequences</taxon>
        <taxon>metagenomes</taxon>
        <taxon>ecological metagenomes</taxon>
    </lineage>
</organism>
<evidence type="ECO:0000256" key="2">
    <source>
        <dbReference type="ARBA" id="ARBA00022692"/>
    </source>
</evidence>